<evidence type="ECO:0000256" key="6">
    <source>
        <dbReference type="HAMAP-Rule" id="MF_00073"/>
    </source>
</evidence>
<evidence type="ECO:0000256" key="2">
    <source>
        <dbReference type="ARBA" id="ARBA00022814"/>
    </source>
</evidence>
<dbReference type="HAMAP" id="MF_00073">
    <property type="entry name" value="NusB"/>
    <property type="match status" value="1"/>
</dbReference>
<dbReference type="PATRIC" id="fig|47853.6.peg.5469"/>
<dbReference type="PANTHER" id="PTHR11078">
    <property type="entry name" value="N UTILIZATION SUBSTANCE PROTEIN B-RELATED"/>
    <property type="match status" value="1"/>
</dbReference>
<dbReference type="GO" id="GO:0031564">
    <property type="term" value="P:transcription antitermination"/>
    <property type="evidence" value="ECO:0007669"/>
    <property type="project" value="UniProtKB-KW"/>
</dbReference>
<protein>
    <recommendedName>
        <fullName evidence="6">Transcription antitermination protein NusB</fullName>
    </recommendedName>
    <alternativeName>
        <fullName evidence="6">Antitermination factor NusB</fullName>
    </alternativeName>
</protein>
<evidence type="ECO:0000259" key="7">
    <source>
        <dbReference type="Pfam" id="PF01029"/>
    </source>
</evidence>
<keyword evidence="5 6" id="KW-0804">Transcription</keyword>
<dbReference type="OrthoDB" id="3528057at2"/>
<dbReference type="Proteomes" id="UP000032254">
    <property type="component" value="Unassembled WGS sequence"/>
</dbReference>
<evidence type="ECO:0000256" key="5">
    <source>
        <dbReference type="ARBA" id="ARBA00023163"/>
    </source>
</evidence>
<evidence type="ECO:0000256" key="3">
    <source>
        <dbReference type="ARBA" id="ARBA00022884"/>
    </source>
</evidence>
<dbReference type="EMBL" id="JXSX01000003">
    <property type="protein sequence ID" value="KIR61209.1"/>
    <property type="molecule type" value="Genomic_DNA"/>
</dbReference>
<evidence type="ECO:0000313" key="9">
    <source>
        <dbReference type="EMBL" id="SCF05646.1"/>
    </source>
</evidence>
<dbReference type="SUPFAM" id="SSF48013">
    <property type="entry name" value="NusB-like"/>
    <property type="match status" value="1"/>
</dbReference>
<evidence type="ECO:0000256" key="4">
    <source>
        <dbReference type="ARBA" id="ARBA00023015"/>
    </source>
</evidence>
<keyword evidence="3 6" id="KW-0694">RNA-binding</keyword>
<dbReference type="EMBL" id="FMCW01000023">
    <property type="protein sequence ID" value="SCF05646.1"/>
    <property type="molecule type" value="Genomic_DNA"/>
</dbReference>
<sequence>MAEGPKQQMPARRKARKRALDVLFEADLRDRPPVEVLAGYVERIEKPHPEHLGYAVGLVEGVAAHLDRIDELIASYAEGWTLDRMPAVDRNLARIAVYELLYVDELDDAVAISEAVELARQMSTDDSPRFLNGVLGRIAEYATR</sequence>
<dbReference type="Proteomes" id="UP000199375">
    <property type="component" value="Unassembled WGS sequence"/>
</dbReference>
<name>A0A0D0WR55_9ACTN</name>
<keyword evidence="2 6" id="KW-0889">Transcription antitermination</keyword>
<comment type="function">
    <text evidence="6">Involved in transcription antitermination. Required for transcription of ribosomal RNA (rRNA) genes. Binds specifically to the boxA antiterminator sequence of the ribosomal RNA (rrn) operons.</text>
</comment>
<evidence type="ECO:0000313" key="10">
    <source>
        <dbReference type="Proteomes" id="UP000032254"/>
    </source>
</evidence>
<feature type="domain" description="NusB/RsmB/TIM44" evidence="7">
    <location>
        <begin position="13"/>
        <end position="139"/>
    </location>
</feature>
<accession>A0A1C4XB13</accession>
<dbReference type="PANTHER" id="PTHR11078:SF3">
    <property type="entry name" value="ANTITERMINATION NUSB DOMAIN-CONTAINING PROTEIN"/>
    <property type="match status" value="1"/>
</dbReference>
<keyword evidence="10" id="KW-1185">Reference proteome</keyword>
<gene>
    <name evidence="6" type="primary">nusB</name>
    <name evidence="9" type="ORF">GA0070558_12387</name>
    <name evidence="8" type="ORF">TK50_26095</name>
</gene>
<dbReference type="AlphaFoldDB" id="A0A0D0WR55"/>
<dbReference type="Pfam" id="PF01029">
    <property type="entry name" value="NusB"/>
    <property type="match status" value="1"/>
</dbReference>
<dbReference type="GO" id="GO:0006353">
    <property type="term" value="P:DNA-templated transcription termination"/>
    <property type="evidence" value="ECO:0007669"/>
    <property type="project" value="UniProtKB-UniRule"/>
</dbReference>
<organism evidence="8 10">
    <name type="scientific">Micromonospora haikouensis</name>
    <dbReference type="NCBI Taxonomy" id="686309"/>
    <lineage>
        <taxon>Bacteria</taxon>
        <taxon>Bacillati</taxon>
        <taxon>Actinomycetota</taxon>
        <taxon>Actinomycetes</taxon>
        <taxon>Micromonosporales</taxon>
        <taxon>Micromonosporaceae</taxon>
        <taxon>Micromonospora</taxon>
    </lineage>
</organism>
<dbReference type="GO" id="GO:0005829">
    <property type="term" value="C:cytosol"/>
    <property type="evidence" value="ECO:0007669"/>
    <property type="project" value="TreeGrafter"/>
</dbReference>
<dbReference type="InterPro" id="IPR035926">
    <property type="entry name" value="NusB-like_sf"/>
</dbReference>
<dbReference type="Gene3D" id="1.10.940.10">
    <property type="entry name" value="NusB-like"/>
    <property type="match status" value="1"/>
</dbReference>
<proteinExistence type="inferred from homology"/>
<comment type="similarity">
    <text evidence="1 6">Belongs to the NusB family.</text>
</comment>
<evidence type="ECO:0000256" key="1">
    <source>
        <dbReference type="ARBA" id="ARBA00005952"/>
    </source>
</evidence>
<keyword evidence="4 6" id="KW-0805">Transcription regulation</keyword>
<evidence type="ECO:0000313" key="11">
    <source>
        <dbReference type="Proteomes" id="UP000199375"/>
    </source>
</evidence>
<dbReference type="InterPro" id="IPR006027">
    <property type="entry name" value="NusB_RsmB_TIM44"/>
</dbReference>
<reference evidence="8 10" key="1">
    <citation type="submission" date="2015-01" db="EMBL/GenBank/DDBJ databases">
        <title>Sequencing and annotation of Micromonospora carbonacea strain JXNU-1 genome.</title>
        <authorList>
            <person name="Long Z."/>
            <person name="Huang Y."/>
            <person name="Jiang Y."/>
        </authorList>
    </citation>
    <scope>NUCLEOTIDE SEQUENCE [LARGE SCALE GENOMIC DNA]</scope>
    <source>
        <strain evidence="8 10">JXNU-1</strain>
    </source>
</reference>
<dbReference type="NCBIfam" id="TIGR01951">
    <property type="entry name" value="nusB"/>
    <property type="match status" value="1"/>
</dbReference>
<accession>A0A0D0WR55</accession>
<evidence type="ECO:0000313" key="8">
    <source>
        <dbReference type="EMBL" id="KIR61209.1"/>
    </source>
</evidence>
<reference evidence="9 11" key="2">
    <citation type="submission" date="2016-06" db="EMBL/GenBank/DDBJ databases">
        <authorList>
            <person name="Kjaerup R.B."/>
            <person name="Dalgaard T.S."/>
            <person name="Juul-Madsen H.R."/>
        </authorList>
    </citation>
    <scope>NUCLEOTIDE SEQUENCE [LARGE SCALE GENOMIC DNA]</scope>
    <source>
        <strain evidence="9 11">DSM 45626</strain>
    </source>
</reference>
<dbReference type="InterPro" id="IPR011605">
    <property type="entry name" value="NusB_fam"/>
</dbReference>
<dbReference type="GO" id="GO:0003723">
    <property type="term" value="F:RNA binding"/>
    <property type="evidence" value="ECO:0007669"/>
    <property type="project" value="UniProtKB-UniRule"/>
</dbReference>